<comment type="caution">
    <text evidence="1">The sequence shown here is derived from an EMBL/GenBank/DDBJ whole genome shotgun (WGS) entry which is preliminary data.</text>
</comment>
<proteinExistence type="predicted"/>
<dbReference type="AlphaFoldDB" id="A0A9D4LT68"/>
<evidence type="ECO:0000313" key="1">
    <source>
        <dbReference type="EMBL" id="KAH3864263.1"/>
    </source>
</evidence>
<accession>A0A9D4LT68</accession>
<reference evidence="1" key="2">
    <citation type="submission" date="2020-11" db="EMBL/GenBank/DDBJ databases">
        <authorList>
            <person name="McCartney M.A."/>
            <person name="Auch B."/>
            <person name="Kono T."/>
            <person name="Mallez S."/>
            <person name="Becker A."/>
            <person name="Gohl D.M."/>
            <person name="Silverstein K.A.T."/>
            <person name="Koren S."/>
            <person name="Bechman K.B."/>
            <person name="Herman A."/>
            <person name="Abrahante J.E."/>
            <person name="Garbe J."/>
        </authorList>
    </citation>
    <scope>NUCLEOTIDE SEQUENCE</scope>
    <source>
        <strain evidence="1">Duluth1</strain>
        <tissue evidence="1">Whole animal</tissue>
    </source>
</reference>
<organism evidence="1 2">
    <name type="scientific">Dreissena polymorpha</name>
    <name type="common">Zebra mussel</name>
    <name type="synonym">Mytilus polymorpha</name>
    <dbReference type="NCBI Taxonomy" id="45954"/>
    <lineage>
        <taxon>Eukaryota</taxon>
        <taxon>Metazoa</taxon>
        <taxon>Spiralia</taxon>
        <taxon>Lophotrochozoa</taxon>
        <taxon>Mollusca</taxon>
        <taxon>Bivalvia</taxon>
        <taxon>Autobranchia</taxon>
        <taxon>Heteroconchia</taxon>
        <taxon>Euheterodonta</taxon>
        <taxon>Imparidentia</taxon>
        <taxon>Neoheterodontei</taxon>
        <taxon>Myida</taxon>
        <taxon>Dreissenoidea</taxon>
        <taxon>Dreissenidae</taxon>
        <taxon>Dreissena</taxon>
    </lineage>
</organism>
<name>A0A9D4LT68_DREPO</name>
<evidence type="ECO:0000313" key="2">
    <source>
        <dbReference type="Proteomes" id="UP000828390"/>
    </source>
</evidence>
<keyword evidence="2" id="KW-1185">Reference proteome</keyword>
<gene>
    <name evidence="1" type="ORF">DPMN_027279</name>
</gene>
<protein>
    <submittedName>
        <fullName evidence="1">Uncharacterized protein</fullName>
    </submittedName>
</protein>
<sequence>MLILLNGQMGDFLMMSLDDRQRYPLSPVLFNLNLEKIMKEAIQDQYSSSSFAGPSLLEYR</sequence>
<dbReference type="EMBL" id="JAIWYP010000002">
    <property type="protein sequence ID" value="KAH3864263.1"/>
    <property type="molecule type" value="Genomic_DNA"/>
</dbReference>
<reference evidence="1" key="1">
    <citation type="journal article" date="2019" name="bioRxiv">
        <title>The Genome of the Zebra Mussel, Dreissena polymorpha: A Resource for Invasive Species Research.</title>
        <authorList>
            <person name="McCartney M.A."/>
            <person name="Auch B."/>
            <person name="Kono T."/>
            <person name="Mallez S."/>
            <person name="Zhang Y."/>
            <person name="Obille A."/>
            <person name="Becker A."/>
            <person name="Abrahante J.E."/>
            <person name="Garbe J."/>
            <person name="Badalamenti J.P."/>
            <person name="Herman A."/>
            <person name="Mangelson H."/>
            <person name="Liachko I."/>
            <person name="Sullivan S."/>
            <person name="Sone E.D."/>
            <person name="Koren S."/>
            <person name="Silverstein K.A.T."/>
            <person name="Beckman K.B."/>
            <person name="Gohl D.M."/>
        </authorList>
    </citation>
    <scope>NUCLEOTIDE SEQUENCE</scope>
    <source>
        <strain evidence="1">Duluth1</strain>
        <tissue evidence="1">Whole animal</tissue>
    </source>
</reference>
<dbReference type="Proteomes" id="UP000828390">
    <property type="component" value="Unassembled WGS sequence"/>
</dbReference>